<evidence type="ECO:0000313" key="1">
    <source>
        <dbReference type="EMBL" id="MEC5424282.1"/>
    </source>
</evidence>
<reference evidence="1 2" key="1">
    <citation type="journal article" date="2024" name="Int. J. Syst. Evol. Microbiol.">
        <title>Virgibacillus tibetensis sp. nov., isolated from salt lake on the Tibetan Plateau of China.</title>
        <authorList>
            <person name="Phurbu D."/>
            <person name="Liu Z.-X."/>
            <person name="Wang R."/>
            <person name="Zheng Y.-Y."/>
            <person name="Liu H.-C."/>
            <person name="Zhou Y.-G."/>
            <person name="Yu Y.-J."/>
            <person name="Li A.-H."/>
        </authorList>
    </citation>
    <scope>NUCLEOTIDE SEQUENCE [LARGE SCALE GENOMIC DNA]</scope>
    <source>
        <strain evidence="1 2">C22-A2</strain>
    </source>
</reference>
<dbReference type="EMBL" id="JARZFX010000005">
    <property type="protein sequence ID" value="MEC5424282.1"/>
    <property type="molecule type" value="Genomic_DNA"/>
</dbReference>
<accession>A0ABU6KG40</accession>
<evidence type="ECO:0000313" key="2">
    <source>
        <dbReference type="Proteomes" id="UP001335737"/>
    </source>
</evidence>
<organism evidence="1 2">
    <name type="scientific">Virgibacillus tibetensis</name>
    <dbReference type="NCBI Taxonomy" id="3042313"/>
    <lineage>
        <taxon>Bacteria</taxon>
        <taxon>Bacillati</taxon>
        <taxon>Bacillota</taxon>
        <taxon>Bacilli</taxon>
        <taxon>Bacillales</taxon>
        <taxon>Bacillaceae</taxon>
        <taxon>Virgibacillus</taxon>
    </lineage>
</organism>
<proteinExistence type="predicted"/>
<dbReference type="RefSeq" id="WP_327607848.1">
    <property type="nucleotide sequence ID" value="NZ_JARZFX010000005.1"/>
</dbReference>
<comment type="caution">
    <text evidence="1">The sequence shown here is derived from an EMBL/GenBank/DDBJ whole genome shotgun (WGS) entry which is preliminary data.</text>
</comment>
<sequence length="189" mass="22141">MDTNQTKPYRIIAESIPFEHEQKEKIFKTFFAVSDYNKKHPNPGACHLVSSIFHVLLNEQKIENQLCIGEVKTGSQYFDHSWIEIDDRVFDIAIQLTLDESRNAPAYAGYDLQTEVNPERIYGSVSPTGFDRDAKQLLKTPFVKYMNEYPHFREGAWKIVKVIGKELRLKLDINELRKKYKETQRTLKK</sequence>
<dbReference type="Proteomes" id="UP001335737">
    <property type="component" value="Unassembled WGS sequence"/>
</dbReference>
<protein>
    <submittedName>
        <fullName evidence="1">Lasso peptide biosynthesis protein</fullName>
    </submittedName>
</protein>
<keyword evidence="2" id="KW-1185">Reference proteome</keyword>
<gene>
    <name evidence="1" type="ORF">QGM71_12345</name>
</gene>
<name>A0ABU6KG40_9BACI</name>